<dbReference type="SUPFAM" id="SSF55083">
    <property type="entry name" value="6-hydroxymethyl-7,8-dihydropterin pyrophosphokinase, HPPK"/>
    <property type="match status" value="1"/>
</dbReference>
<protein>
    <submittedName>
        <fullName evidence="1">Uncharacterized protein</fullName>
    </submittedName>
</protein>
<dbReference type="Proteomes" id="UP000244180">
    <property type="component" value="Unassembled WGS sequence"/>
</dbReference>
<dbReference type="EMBL" id="PEBV01000027">
    <property type="protein sequence ID" value="PTQ52297.1"/>
    <property type="molecule type" value="Genomic_DNA"/>
</dbReference>
<sequence length="46" mass="5067">MAERAFVLVPLAEVAPDLVIPGTGRSVRDGVRLGRAKKVRRWNPVL</sequence>
<proteinExistence type="predicted"/>
<gene>
    <name evidence="1" type="ORF">HSCHL_0616</name>
</gene>
<accession>A0A2T5G7Y5</accession>
<evidence type="ECO:0000313" key="2">
    <source>
        <dbReference type="Proteomes" id="UP000244180"/>
    </source>
</evidence>
<organism evidence="1 2">
    <name type="scientific">Hydrogenibacillus schlegelii</name>
    <name type="common">Bacillus schlegelii</name>
    <dbReference type="NCBI Taxonomy" id="1484"/>
    <lineage>
        <taxon>Bacteria</taxon>
        <taxon>Bacillati</taxon>
        <taxon>Bacillota</taxon>
        <taxon>Bacilli</taxon>
        <taxon>Bacillales</taxon>
        <taxon>Bacillales Family X. Incertae Sedis</taxon>
        <taxon>Hydrogenibacillus</taxon>
    </lineage>
</organism>
<dbReference type="AlphaFoldDB" id="A0A2T5G7Y5"/>
<dbReference type="InterPro" id="IPR035907">
    <property type="entry name" value="Hppk_sf"/>
</dbReference>
<evidence type="ECO:0000313" key="1">
    <source>
        <dbReference type="EMBL" id="PTQ52297.1"/>
    </source>
</evidence>
<comment type="caution">
    <text evidence="1">The sequence shown here is derived from an EMBL/GenBank/DDBJ whole genome shotgun (WGS) entry which is preliminary data.</text>
</comment>
<name>A0A2T5G7Y5_HYDSH</name>
<reference evidence="1 2" key="1">
    <citation type="submission" date="2017-08" db="EMBL/GenBank/DDBJ databases">
        <title>Burning lignite coal seam in the remote Altai Mountains harbors a hydrogen-driven thermophilic microbial community.</title>
        <authorList>
            <person name="Kadnikov V.V."/>
            <person name="Mardanov A.V."/>
            <person name="Ivasenko D."/>
            <person name="Beletsky A.V."/>
            <person name="Karnachuk O.V."/>
            <person name="Ravin N.V."/>
        </authorList>
    </citation>
    <scope>NUCLEOTIDE SEQUENCE [LARGE SCALE GENOMIC DNA]</scope>
    <source>
        <strain evidence="1">AL33</strain>
    </source>
</reference>
<dbReference type="Gene3D" id="3.30.70.560">
    <property type="entry name" value="7,8-Dihydro-6-hydroxymethylpterin-pyrophosphokinase HPPK"/>
    <property type="match status" value="1"/>
</dbReference>